<keyword evidence="3" id="KW-1003">Cell membrane</keyword>
<dbReference type="GO" id="GO:0009834">
    <property type="term" value="P:plant-type secondary cell wall biogenesis"/>
    <property type="evidence" value="ECO:0007669"/>
    <property type="project" value="TreeGrafter"/>
</dbReference>
<dbReference type="Proteomes" id="UP000663760">
    <property type="component" value="Chromosome 15"/>
</dbReference>
<dbReference type="PANTHER" id="PTHR32077">
    <property type="entry name" value="FASCICLIN-LIKE ARABINOGALACTAN PROTEIN"/>
    <property type="match status" value="1"/>
</dbReference>
<evidence type="ECO:0000256" key="6">
    <source>
        <dbReference type="ARBA" id="ARBA00022974"/>
    </source>
</evidence>
<keyword evidence="4" id="KW-0449">Lipoprotein</keyword>
<dbReference type="InterPro" id="IPR000782">
    <property type="entry name" value="FAS1_domain"/>
</dbReference>
<dbReference type="SUPFAM" id="SSF82153">
    <property type="entry name" value="FAS1 domain"/>
    <property type="match status" value="1"/>
</dbReference>
<dbReference type="GO" id="GO:0098552">
    <property type="term" value="C:side of membrane"/>
    <property type="evidence" value="ECO:0007669"/>
    <property type="project" value="UniProtKB-KW"/>
</dbReference>
<evidence type="ECO:0000256" key="8">
    <source>
        <dbReference type="ARBA" id="ARBA00023180"/>
    </source>
</evidence>
<dbReference type="GO" id="GO:0005886">
    <property type="term" value="C:plasma membrane"/>
    <property type="evidence" value="ECO:0007669"/>
    <property type="project" value="UniProtKB-SubCell"/>
</dbReference>
<evidence type="ECO:0000256" key="5">
    <source>
        <dbReference type="ARBA" id="ARBA00022729"/>
    </source>
</evidence>
<dbReference type="SMART" id="SM00554">
    <property type="entry name" value="FAS1"/>
    <property type="match status" value="1"/>
</dbReference>
<feature type="compositionally biased region" description="Low complexity" evidence="10">
    <location>
        <begin position="201"/>
        <end position="211"/>
    </location>
</feature>
<dbReference type="InterPro" id="IPR036378">
    <property type="entry name" value="FAS1_dom_sf"/>
</dbReference>
<protein>
    <recommendedName>
        <fullName evidence="12">FAS1 domain-containing protein</fullName>
    </recommendedName>
</protein>
<organism evidence="13 14">
    <name type="scientific">Spirodela intermedia</name>
    <name type="common">Intermediate duckweed</name>
    <dbReference type="NCBI Taxonomy" id="51605"/>
    <lineage>
        <taxon>Eukaryota</taxon>
        <taxon>Viridiplantae</taxon>
        <taxon>Streptophyta</taxon>
        <taxon>Embryophyta</taxon>
        <taxon>Tracheophyta</taxon>
        <taxon>Spermatophyta</taxon>
        <taxon>Magnoliopsida</taxon>
        <taxon>Liliopsida</taxon>
        <taxon>Araceae</taxon>
        <taxon>Lemnoideae</taxon>
        <taxon>Spirodela</taxon>
    </lineage>
</organism>
<feature type="domain" description="FAS1" evidence="12">
    <location>
        <begin position="35"/>
        <end position="179"/>
    </location>
</feature>
<evidence type="ECO:0000256" key="11">
    <source>
        <dbReference type="SAM" id="SignalP"/>
    </source>
</evidence>
<keyword evidence="6" id="KW-0654">Proteoglycan</keyword>
<gene>
    <name evidence="13" type="ORF">SI8410_15019320</name>
</gene>
<evidence type="ECO:0000256" key="10">
    <source>
        <dbReference type="SAM" id="MobiDB-lite"/>
    </source>
</evidence>
<dbReference type="OrthoDB" id="286301at2759"/>
<reference evidence="13" key="1">
    <citation type="submission" date="2020-02" db="EMBL/GenBank/DDBJ databases">
        <authorList>
            <person name="Scholz U."/>
            <person name="Mascher M."/>
            <person name="Fiebig A."/>
        </authorList>
    </citation>
    <scope>NUCLEOTIDE SEQUENCE</scope>
</reference>
<evidence type="ECO:0000256" key="1">
    <source>
        <dbReference type="ARBA" id="ARBA00004609"/>
    </source>
</evidence>
<comment type="subcellular location">
    <subcellularLocation>
        <location evidence="1">Cell membrane</location>
        <topology evidence="1">Lipid-anchor</topology>
        <topology evidence="1">GPI-anchor</topology>
    </subcellularLocation>
</comment>
<evidence type="ECO:0000313" key="14">
    <source>
        <dbReference type="Proteomes" id="UP000663760"/>
    </source>
</evidence>
<dbReference type="PANTHER" id="PTHR32077:SF54">
    <property type="entry name" value="FASCICLIN-LIKE ARABINOGALACTAN PROTEIN 13-RELATED"/>
    <property type="match status" value="1"/>
</dbReference>
<evidence type="ECO:0000313" key="13">
    <source>
        <dbReference type="EMBL" id="CAA7408642.1"/>
    </source>
</evidence>
<evidence type="ECO:0000256" key="4">
    <source>
        <dbReference type="ARBA" id="ARBA00022622"/>
    </source>
</evidence>
<evidence type="ECO:0000259" key="12">
    <source>
        <dbReference type="PROSITE" id="PS50213"/>
    </source>
</evidence>
<sequence length="250" mass="26130">MASSLLPVLICMVALVAGAARGATDPVAPAPAPEVVSLTGILEKGSQYTTLLRLLKETQIGKQLESQLNNSYDGFTVFAPTDNAFNGLKAGTLNKLTEQEQVALVLYHVLPRYYTFDIFQTASNPISTQATGNNGVFTLNITSTGPQQANISTGVNTTPINNALYKIFPLAVYSIESVLLPSDLFGVRRTMHPSPPPPPTKAASAPSNSSADGAEVAPEKSPAAALRAPTTALGGIIMAAALLFTTGFLL</sequence>
<dbReference type="Pfam" id="PF02469">
    <property type="entry name" value="Fasciclin"/>
    <property type="match status" value="1"/>
</dbReference>
<comment type="function">
    <text evidence="9">May be a cell surface adhesion protein.</text>
</comment>
<keyword evidence="7" id="KW-0472">Membrane</keyword>
<name>A0A7I8LFP8_SPIIN</name>
<dbReference type="EMBL" id="LR746278">
    <property type="protein sequence ID" value="CAA7408642.1"/>
    <property type="molecule type" value="Genomic_DNA"/>
</dbReference>
<comment type="similarity">
    <text evidence="2">Belongs to the fasciclin-like AGP family.</text>
</comment>
<feature type="chain" id="PRO_5029494324" description="FAS1 domain-containing protein" evidence="11">
    <location>
        <begin position="23"/>
        <end position="250"/>
    </location>
</feature>
<dbReference type="PROSITE" id="PS50213">
    <property type="entry name" value="FAS1"/>
    <property type="match status" value="1"/>
</dbReference>
<keyword evidence="5 11" id="KW-0732">Signal</keyword>
<evidence type="ECO:0000256" key="9">
    <source>
        <dbReference type="ARBA" id="ARBA00024686"/>
    </source>
</evidence>
<keyword evidence="8" id="KW-0325">Glycoprotein</keyword>
<dbReference type="AlphaFoldDB" id="A0A7I8LFP8"/>
<evidence type="ECO:0000256" key="2">
    <source>
        <dbReference type="ARBA" id="ARBA00007843"/>
    </source>
</evidence>
<dbReference type="InterPro" id="IPR045003">
    <property type="entry name" value="FLA_A"/>
</dbReference>
<keyword evidence="14" id="KW-1185">Reference proteome</keyword>
<feature type="signal peptide" evidence="11">
    <location>
        <begin position="1"/>
        <end position="22"/>
    </location>
</feature>
<keyword evidence="4" id="KW-0336">GPI-anchor</keyword>
<accession>A0A7I8LFP8</accession>
<dbReference type="FunFam" id="2.30.180.10:FF:000006">
    <property type="entry name" value="Fasciclin-like arabinogalactan protein 11"/>
    <property type="match status" value="1"/>
</dbReference>
<feature type="region of interest" description="Disordered" evidence="10">
    <location>
        <begin position="190"/>
        <end position="222"/>
    </location>
</feature>
<evidence type="ECO:0000256" key="3">
    <source>
        <dbReference type="ARBA" id="ARBA00022475"/>
    </source>
</evidence>
<proteinExistence type="inferred from homology"/>
<evidence type="ECO:0000256" key="7">
    <source>
        <dbReference type="ARBA" id="ARBA00023136"/>
    </source>
</evidence>
<dbReference type="Gene3D" id="2.30.180.10">
    <property type="entry name" value="FAS1 domain"/>
    <property type="match status" value="1"/>
</dbReference>